<evidence type="ECO:0000259" key="3">
    <source>
        <dbReference type="PROSITE" id="PS50994"/>
    </source>
</evidence>
<dbReference type="PROSITE" id="PS50013">
    <property type="entry name" value="CHROMO_2"/>
    <property type="match status" value="1"/>
</dbReference>
<proteinExistence type="predicted"/>
<dbReference type="InterPro" id="IPR000953">
    <property type="entry name" value="Chromo/chromo_shadow_dom"/>
</dbReference>
<dbReference type="InterPro" id="IPR050951">
    <property type="entry name" value="Retrovirus_Pol_polyprotein"/>
</dbReference>
<dbReference type="SMART" id="SM00298">
    <property type="entry name" value="CHROMO"/>
    <property type="match status" value="1"/>
</dbReference>
<reference evidence="4" key="1">
    <citation type="submission" date="2020-06" db="EMBL/GenBank/DDBJ databases">
        <authorList>
            <person name="Li T."/>
            <person name="Hu X."/>
            <person name="Zhang T."/>
            <person name="Song X."/>
            <person name="Zhang H."/>
            <person name="Dai N."/>
            <person name="Sheng W."/>
            <person name="Hou X."/>
            <person name="Wei L."/>
        </authorList>
    </citation>
    <scope>NUCLEOTIDE SEQUENCE</scope>
    <source>
        <strain evidence="4">G02</strain>
        <tissue evidence="4">Leaf</tissue>
    </source>
</reference>
<dbReference type="AlphaFoldDB" id="A0AAW2RFN0"/>
<accession>A0AAW2RFN0</accession>
<feature type="region of interest" description="Disordered" evidence="1">
    <location>
        <begin position="231"/>
        <end position="254"/>
    </location>
</feature>
<dbReference type="InterPro" id="IPR023780">
    <property type="entry name" value="Chromo_domain"/>
</dbReference>
<dbReference type="CDD" id="cd00024">
    <property type="entry name" value="CD_CSD"/>
    <property type="match status" value="1"/>
</dbReference>
<dbReference type="PANTHER" id="PTHR37984">
    <property type="entry name" value="PROTEIN CBG26694"/>
    <property type="match status" value="1"/>
</dbReference>
<evidence type="ECO:0000256" key="1">
    <source>
        <dbReference type="SAM" id="MobiDB-lite"/>
    </source>
</evidence>
<protein>
    <submittedName>
        <fullName evidence="4">Uncharacterized protein</fullName>
    </submittedName>
</protein>
<dbReference type="GO" id="GO:0003676">
    <property type="term" value="F:nucleic acid binding"/>
    <property type="evidence" value="ECO:0007669"/>
    <property type="project" value="InterPro"/>
</dbReference>
<dbReference type="InterPro" id="IPR001584">
    <property type="entry name" value="Integrase_cat-core"/>
</dbReference>
<dbReference type="Gene3D" id="2.40.50.40">
    <property type="match status" value="1"/>
</dbReference>
<dbReference type="InterPro" id="IPR012337">
    <property type="entry name" value="RNaseH-like_sf"/>
</dbReference>
<feature type="domain" description="Chromo" evidence="2">
    <location>
        <begin position="177"/>
        <end position="240"/>
    </location>
</feature>
<evidence type="ECO:0000313" key="4">
    <source>
        <dbReference type="EMBL" id="KAL0378356.1"/>
    </source>
</evidence>
<dbReference type="SUPFAM" id="SSF54160">
    <property type="entry name" value="Chromo domain-like"/>
    <property type="match status" value="1"/>
</dbReference>
<feature type="domain" description="Integrase catalytic" evidence="3">
    <location>
        <begin position="1"/>
        <end position="110"/>
    </location>
</feature>
<dbReference type="Gene3D" id="3.30.420.10">
    <property type="entry name" value="Ribonuclease H-like superfamily/Ribonuclease H"/>
    <property type="match status" value="1"/>
</dbReference>
<name>A0AAW2RFN0_SESRA</name>
<dbReference type="InterPro" id="IPR016197">
    <property type="entry name" value="Chromo-like_dom_sf"/>
</dbReference>
<dbReference type="GO" id="GO:0015074">
    <property type="term" value="P:DNA integration"/>
    <property type="evidence" value="ECO:0007669"/>
    <property type="project" value="InterPro"/>
</dbReference>
<feature type="compositionally biased region" description="Polar residues" evidence="1">
    <location>
        <begin position="231"/>
        <end position="242"/>
    </location>
</feature>
<comment type="caution">
    <text evidence="4">The sequence shown here is derived from an EMBL/GenBank/DDBJ whole genome shotgun (WGS) entry which is preliminary data.</text>
</comment>
<dbReference type="SUPFAM" id="SSF53098">
    <property type="entry name" value="Ribonuclease H-like"/>
    <property type="match status" value="1"/>
</dbReference>
<dbReference type="InterPro" id="IPR036397">
    <property type="entry name" value="RNaseH_sf"/>
</dbReference>
<sequence length="254" mass="29382">MTHLFFKHIIKYWGLPKDIVSDQDSRFTGVFWTELFKTLRSKLSMSSSYHPQSDNQTEHFNSMLEKYLRHFMRGTQKDWVKLLDAAQLCFNAQKSSSTNKSTFEIVTGQQLLLPHSLDSPQGPRPEIIEVIKGERSSIDVENVFHVSQLKKYSADREDDARNQPNYPQLELTKTKEKVAEEILNHQVTRTAKCEHTEYLVKWKGCSSEENTWERVTNLKAFLPLVEAYQASQAPRTSPSQVGENVKGRPRTQHP</sequence>
<reference evidence="4" key="2">
    <citation type="journal article" date="2024" name="Plant">
        <title>Genomic evolution and insights into agronomic trait innovations of Sesamum species.</title>
        <authorList>
            <person name="Miao H."/>
            <person name="Wang L."/>
            <person name="Qu L."/>
            <person name="Liu H."/>
            <person name="Sun Y."/>
            <person name="Le M."/>
            <person name="Wang Q."/>
            <person name="Wei S."/>
            <person name="Zheng Y."/>
            <person name="Lin W."/>
            <person name="Duan Y."/>
            <person name="Cao H."/>
            <person name="Xiong S."/>
            <person name="Wang X."/>
            <person name="Wei L."/>
            <person name="Li C."/>
            <person name="Ma Q."/>
            <person name="Ju M."/>
            <person name="Zhao R."/>
            <person name="Li G."/>
            <person name="Mu C."/>
            <person name="Tian Q."/>
            <person name="Mei H."/>
            <person name="Zhang T."/>
            <person name="Gao T."/>
            <person name="Zhang H."/>
        </authorList>
    </citation>
    <scope>NUCLEOTIDE SEQUENCE</scope>
    <source>
        <strain evidence="4">G02</strain>
    </source>
</reference>
<dbReference type="EMBL" id="JACGWJ010000013">
    <property type="protein sequence ID" value="KAL0378356.1"/>
    <property type="molecule type" value="Genomic_DNA"/>
</dbReference>
<dbReference type="Pfam" id="PF00385">
    <property type="entry name" value="Chromo"/>
    <property type="match status" value="1"/>
</dbReference>
<gene>
    <name evidence="4" type="ORF">Sradi_3141100</name>
</gene>
<evidence type="ECO:0000259" key="2">
    <source>
        <dbReference type="PROSITE" id="PS50013"/>
    </source>
</evidence>
<organism evidence="4">
    <name type="scientific">Sesamum radiatum</name>
    <name type="common">Black benniseed</name>
    <dbReference type="NCBI Taxonomy" id="300843"/>
    <lineage>
        <taxon>Eukaryota</taxon>
        <taxon>Viridiplantae</taxon>
        <taxon>Streptophyta</taxon>
        <taxon>Embryophyta</taxon>
        <taxon>Tracheophyta</taxon>
        <taxon>Spermatophyta</taxon>
        <taxon>Magnoliopsida</taxon>
        <taxon>eudicotyledons</taxon>
        <taxon>Gunneridae</taxon>
        <taxon>Pentapetalae</taxon>
        <taxon>asterids</taxon>
        <taxon>lamiids</taxon>
        <taxon>Lamiales</taxon>
        <taxon>Pedaliaceae</taxon>
        <taxon>Sesamum</taxon>
    </lineage>
</organism>
<dbReference type="PANTHER" id="PTHR37984:SF5">
    <property type="entry name" value="PROTEIN NYNRIN-LIKE"/>
    <property type="match status" value="1"/>
</dbReference>
<dbReference type="PROSITE" id="PS50994">
    <property type="entry name" value="INTEGRASE"/>
    <property type="match status" value="1"/>
</dbReference>